<dbReference type="Proteomes" id="UP001176883">
    <property type="component" value="Unassembled WGS sequence"/>
</dbReference>
<name>A0ABT8WA76_9FLAO</name>
<accession>A0ABT8WA76</accession>
<reference evidence="2" key="1">
    <citation type="submission" date="2023-07" db="EMBL/GenBank/DDBJ databases">
        <title>Two novel species in the genus Flavivirga.</title>
        <authorList>
            <person name="Kwon K."/>
        </authorList>
    </citation>
    <scope>NUCLEOTIDE SEQUENCE</scope>
    <source>
        <strain evidence="2">KCTC 52353</strain>
    </source>
</reference>
<dbReference type="EMBL" id="JAUOEK010000112">
    <property type="protein sequence ID" value="MDO5970045.1"/>
    <property type="molecule type" value="Genomic_DNA"/>
</dbReference>
<keyword evidence="3" id="KW-1185">Reference proteome</keyword>
<proteinExistence type="predicted"/>
<dbReference type="RefSeq" id="WP_303277738.1">
    <property type="nucleotide sequence ID" value="NZ_JAUOEK010000112.1"/>
</dbReference>
<evidence type="ECO:0000313" key="2">
    <source>
        <dbReference type="EMBL" id="MDO5970045.1"/>
    </source>
</evidence>
<dbReference type="Gene3D" id="1.20.120.330">
    <property type="entry name" value="Nucleotidyltransferases domain 2"/>
    <property type="match status" value="1"/>
</dbReference>
<dbReference type="InterPro" id="IPR007842">
    <property type="entry name" value="HEPN_dom"/>
</dbReference>
<feature type="domain" description="HEPN" evidence="1">
    <location>
        <begin position="12"/>
        <end position="80"/>
    </location>
</feature>
<gene>
    <name evidence="2" type="ORF">Q4Q35_09510</name>
</gene>
<organism evidence="2 3">
    <name type="scientific">Flavivirga aquimarina</name>
    <dbReference type="NCBI Taxonomy" id="2027862"/>
    <lineage>
        <taxon>Bacteria</taxon>
        <taxon>Pseudomonadati</taxon>
        <taxon>Bacteroidota</taxon>
        <taxon>Flavobacteriia</taxon>
        <taxon>Flavobacteriales</taxon>
        <taxon>Flavobacteriaceae</taxon>
        <taxon>Flavivirga</taxon>
    </lineage>
</organism>
<evidence type="ECO:0000313" key="3">
    <source>
        <dbReference type="Proteomes" id="UP001176883"/>
    </source>
</evidence>
<comment type="caution">
    <text evidence="2">The sequence shown here is derived from an EMBL/GenBank/DDBJ whole genome shotgun (WGS) entry which is preliminary data.</text>
</comment>
<evidence type="ECO:0000259" key="1">
    <source>
        <dbReference type="Pfam" id="PF05168"/>
    </source>
</evidence>
<protein>
    <submittedName>
        <fullName evidence="2">HEPN domain-containing protein</fullName>
    </submittedName>
</protein>
<sequence>MENEAIKHFLNASQKLDQANKELFKPEEDIVSYLVCKNSQYAIENYLKGYLIKNNVDPSNYKTIDSLYKQCIIINKKFEKIDLSDFNCSTKNTESVYCNKISKVSSCFEIADNLDTFLRREKII</sequence>
<dbReference type="Pfam" id="PF05168">
    <property type="entry name" value="HEPN"/>
    <property type="match status" value="1"/>
</dbReference>